<dbReference type="HOGENOM" id="CLU_813575_0_0_1"/>
<dbReference type="EMBL" id="AMGV01000004">
    <property type="protein sequence ID" value="KEF57256.1"/>
    <property type="molecule type" value="Genomic_DNA"/>
</dbReference>
<dbReference type="InterPro" id="IPR015943">
    <property type="entry name" value="WD40/YVTN_repeat-like_dom_sf"/>
</dbReference>
<dbReference type="RefSeq" id="XP_013259846.1">
    <property type="nucleotide sequence ID" value="XM_013404392.1"/>
</dbReference>
<keyword evidence="2" id="KW-1185">Reference proteome</keyword>
<dbReference type="AlphaFoldDB" id="A0A072PBQ3"/>
<comment type="caution">
    <text evidence="1">The sequence shown here is derived from an EMBL/GenBank/DDBJ whole genome shotgun (WGS) entry which is preliminary data.</text>
</comment>
<evidence type="ECO:0000313" key="1">
    <source>
        <dbReference type="EMBL" id="KEF57256.1"/>
    </source>
</evidence>
<protein>
    <recommendedName>
        <fullName evidence="3">SMP-30/Gluconolactonase/LRE-like region domain-containing protein</fullName>
    </recommendedName>
</protein>
<organism evidence="1 2">
    <name type="scientific">Exophiala aquamarina CBS 119918</name>
    <dbReference type="NCBI Taxonomy" id="1182545"/>
    <lineage>
        <taxon>Eukaryota</taxon>
        <taxon>Fungi</taxon>
        <taxon>Dikarya</taxon>
        <taxon>Ascomycota</taxon>
        <taxon>Pezizomycotina</taxon>
        <taxon>Eurotiomycetes</taxon>
        <taxon>Chaetothyriomycetidae</taxon>
        <taxon>Chaetothyriales</taxon>
        <taxon>Herpotrichiellaceae</taxon>
        <taxon>Exophiala</taxon>
    </lineage>
</organism>
<dbReference type="GeneID" id="25280099"/>
<dbReference type="InterPro" id="IPR051200">
    <property type="entry name" value="Host-pathogen_enzymatic-act"/>
</dbReference>
<dbReference type="Gene3D" id="2.130.10.10">
    <property type="entry name" value="YVTN repeat-like/Quinoprotein amine dehydrogenase"/>
    <property type="match status" value="2"/>
</dbReference>
<evidence type="ECO:0000313" key="2">
    <source>
        <dbReference type="Proteomes" id="UP000027920"/>
    </source>
</evidence>
<dbReference type="Proteomes" id="UP000027920">
    <property type="component" value="Unassembled WGS sequence"/>
</dbReference>
<reference evidence="1 2" key="1">
    <citation type="submission" date="2013-03" db="EMBL/GenBank/DDBJ databases">
        <title>The Genome Sequence of Exophiala aquamarina CBS 119918.</title>
        <authorList>
            <consortium name="The Broad Institute Genomics Platform"/>
            <person name="Cuomo C."/>
            <person name="de Hoog S."/>
            <person name="Gorbushina A."/>
            <person name="Walker B."/>
            <person name="Young S.K."/>
            <person name="Zeng Q."/>
            <person name="Gargeya S."/>
            <person name="Fitzgerald M."/>
            <person name="Haas B."/>
            <person name="Abouelleil A."/>
            <person name="Allen A.W."/>
            <person name="Alvarado L."/>
            <person name="Arachchi H.M."/>
            <person name="Berlin A.M."/>
            <person name="Chapman S.B."/>
            <person name="Gainer-Dewar J."/>
            <person name="Goldberg J."/>
            <person name="Griggs A."/>
            <person name="Gujja S."/>
            <person name="Hansen M."/>
            <person name="Howarth C."/>
            <person name="Imamovic A."/>
            <person name="Ireland A."/>
            <person name="Larimer J."/>
            <person name="McCowan C."/>
            <person name="Murphy C."/>
            <person name="Pearson M."/>
            <person name="Poon T.W."/>
            <person name="Priest M."/>
            <person name="Roberts A."/>
            <person name="Saif S."/>
            <person name="Shea T."/>
            <person name="Sisk P."/>
            <person name="Sykes S."/>
            <person name="Wortman J."/>
            <person name="Nusbaum C."/>
            <person name="Birren B."/>
        </authorList>
    </citation>
    <scope>NUCLEOTIDE SEQUENCE [LARGE SCALE GENOMIC DNA]</scope>
    <source>
        <strain evidence="1 2">CBS 119918</strain>
    </source>
</reference>
<name>A0A072PBQ3_9EURO</name>
<sequence length="345" mass="37775">MLSGSLAVVSQTGNSLSFFDLATGKRTVHMTDLISEPHELLVDNKTGLLYLTHSYRHGHFWVHGDNGFEISVIDPRQKEMVDVINIKPALAPHGMALDESRDILWCTYEEHETASSGGLVGIDLSTRKVIKRVESSTKTHWFVMTPDGKKAFTCNKTAPFISILDLENERMVGKIDAMGTEECSISLDGTRAFFPTPGTQFGKHHSHPRVLVIDTVTNAVVETISLEFGAQSVHVTGNGRLMVGEYRFNTDAPTGDLGKAVLEGQLTVYDGRTHQLCGRAPIGKMPLTMHSSPDGKLGFVANIFSGSVTVVDLVNFTVLRTLIVDTKVKEISKMCQGAHGMVYFP</sequence>
<evidence type="ECO:0008006" key="3">
    <source>
        <dbReference type="Google" id="ProtNLM"/>
    </source>
</evidence>
<dbReference type="SUPFAM" id="SSF51004">
    <property type="entry name" value="C-terminal (heme d1) domain of cytochrome cd1-nitrite reductase"/>
    <property type="match status" value="1"/>
</dbReference>
<gene>
    <name evidence="1" type="ORF">A1O9_05173</name>
</gene>
<proteinExistence type="predicted"/>
<accession>A0A072PBQ3</accession>
<dbReference type="OrthoDB" id="3875785at2759"/>
<dbReference type="VEuPathDB" id="FungiDB:A1O9_05173"/>
<dbReference type="PANTHER" id="PTHR47197">
    <property type="entry name" value="PROTEIN NIRF"/>
    <property type="match status" value="1"/>
</dbReference>
<dbReference type="PANTHER" id="PTHR47197:SF3">
    <property type="entry name" value="DIHYDRO-HEME D1 DEHYDROGENASE"/>
    <property type="match status" value="1"/>
</dbReference>
<dbReference type="InterPro" id="IPR011048">
    <property type="entry name" value="Haem_d1_sf"/>
</dbReference>